<keyword evidence="3" id="KW-1185">Reference proteome</keyword>
<organism evidence="2 3">
    <name type="scientific">Sphingomonas kyeonggiensis</name>
    <dbReference type="NCBI Taxonomy" id="1268553"/>
    <lineage>
        <taxon>Bacteria</taxon>
        <taxon>Pseudomonadati</taxon>
        <taxon>Pseudomonadota</taxon>
        <taxon>Alphaproteobacteria</taxon>
        <taxon>Sphingomonadales</taxon>
        <taxon>Sphingomonadaceae</taxon>
        <taxon>Sphingomonas</taxon>
    </lineage>
</organism>
<evidence type="ECO:0000256" key="1">
    <source>
        <dbReference type="SAM" id="Phobius"/>
    </source>
</evidence>
<feature type="transmembrane region" description="Helical" evidence="1">
    <location>
        <begin position="6"/>
        <end position="28"/>
    </location>
</feature>
<name>A0A7W6JZE1_9SPHN</name>
<protein>
    <submittedName>
        <fullName evidence="2">Heme/copper-type cytochrome/quinol oxidase subunit 2</fullName>
    </submittedName>
</protein>
<proteinExistence type="predicted"/>
<dbReference type="AlphaFoldDB" id="A0A7W6JZE1"/>
<keyword evidence="1" id="KW-0812">Transmembrane</keyword>
<dbReference type="RefSeq" id="WP_184000639.1">
    <property type="nucleotide sequence ID" value="NZ_JACIEH010000005.1"/>
</dbReference>
<evidence type="ECO:0000313" key="2">
    <source>
        <dbReference type="EMBL" id="MBB4101300.1"/>
    </source>
</evidence>
<sequence length="56" mass="6579">MEPRLIAAYSLMLVITLLVAGFIAYRIYHGRARSYHRRLRKEARIHAGRHRGEPHP</sequence>
<dbReference type="EMBL" id="JACIEH010000005">
    <property type="protein sequence ID" value="MBB4101300.1"/>
    <property type="molecule type" value="Genomic_DNA"/>
</dbReference>
<reference evidence="2 3" key="1">
    <citation type="submission" date="2020-08" db="EMBL/GenBank/DDBJ databases">
        <title>Genomic Encyclopedia of Type Strains, Phase IV (KMG-IV): sequencing the most valuable type-strain genomes for metagenomic binning, comparative biology and taxonomic classification.</title>
        <authorList>
            <person name="Goeker M."/>
        </authorList>
    </citation>
    <scope>NUCLEOTIDE SEQUENCE [LARGE SCALE GENOMIC DNA]</scope>
    <source>
        <strain evidence="2 3">DSM 101806</strain>
    </source>
</reference>
<keyword evidence="1" id="KW-1133">Transmembrane helix</keyword>
<comment type="caution">
    <text evidence="2">The sequence shown here is derived from an EMBL/GenBank/DDBJ whole genome shotgun (WGS) entry which is preliminary data.</text>
</comment>
<dbReference type="Proteomes" id="UP000557392">
    <property type="component" value="Unassembled WGS sequence"/>
</dbReference>
<keyword evidence="1" id="KW-0472">Membrane</keyword>
<gene>
    <name evidence="2" type="ORF">GGR46_004890</name>
</gene>
<accession>A0A7W6JZE1</accession>
<evidence type="ECO:0000313" key="3">
    <source>
        <dbReference type="Proteomes" id="UP000557392"/>
    </source>
</evidence>